<keyword evidence="5" id="KW-1185">Reference proteome</keyword>
<feature type="domain" description="PDZ" evidence="3">
    <location>
        <begin position="79"/>
        <end position="112"/>
    </location>
</feature>
<feature type="region of interest" description="Disordered" evidence="1">
    <location>
        <begin position="139"/>
        <end position="229"/>
    </location>
</feature>
<proteinExistence type="predicted"/>
<evidence type="ECO:0000313" key="4">
    <source>
        <dbReference type="EMBL" id="QDT07938.1"/>
    </source>
</evidence>
<dbReference type="Pfam" id="PF17820">
    <property type="entry name" value="PDZ_6"/>
    <property type="match status" value="1"/>
</dbReference>
<evidence type="ECO:0000259" key="3">
    <source>
        <dbReference type="PROSITE" id="PS50106"/>
    </source>
</evidence>
<keyword evidence="2" id="KW-0732">Signal</keyword>
<organism evidence="4 5">
    <name type="scientific">Rubripirellula lacrimiformis</name>
    <dbReference type="NCBI Taxonomy" id="1930273"/>
    <lineage>
        <taxon>Bacteria</taxon>
        <taxon>Pseudomonadati</taxon>
        <taxon>Planctomycetota</taxon>
        <taxon>Planctomycetia</taxon>
        <taxon>Pirellulales</taxon>
        <taxon>Pirellulaceae</taxon>
        <taxon>Rubripirellula</taxon>
    </lineage>
</organism>
<feature type="signal peptide" evidence="2">
    <location>
        <begin position="1"/>
        <end position="31"/>
    </location>
</feature>
<dbReference type="KEGG" id="rlc:K227x_63670"/>
<accession>A0A517NLC7</accession>
<dbReference type="EMBL" id="CP036525">
    <property type="protein sequence ID" value="QDT07938.1"/>
    <property type="molecule type" value="Genomic_DNA"/>
</dbReference>
<evidence type="ECO:0000256" key="1">
    <source>
        <dbReference type="SAM" id="MobiDB-lite"/>
    </source>
</evidence>
<dbReference type="AlphaFoldDB" id="A0A517NLC7"/>
<evidence type="ECO:0000256" key="2">
    <source>
        <dbReference type="SAM" id="SignalP"/>
    </source>
</evidence>
<dbReference type="SUPFAM" id="SSF50156">
    <property type="entry name" value="PDZ domain-like"/>
    <property type="match status" value="1"/>
</dbReference>
<feature type="chain" id="PRO_5022000218" description="PDZ domain-containing protein" evidence="2">
    <location>
        <begin position="32"/>
        <end position="241"/>
    </location>
</feature>
<protein>
    <recommendedName>
        <fullName evidence="3">PDZ domain-containing protein</fullName>
    </recommendedName>
</protein>
<dbReference type="Proteomes" id="UP000318538">
    <property type="component" value="Chromosome"/>
</dbReference>
<dbReference type="InterPro" id="IPR041489">
    <property type="entry name" value="PDZ_6"/>
</dbReference>
<reference evidence="4 5" key="1">
    <citation type="submission" date="2019-02" db="EMBL/GenBank/DDBJ databases">
        <title>Deep-cultivation of Planctomycetes and their phenomic and genomic characterization uncovers novel biology.</title>
        <authorList>
            <person name="Wiegand S."/>
            <person name="Jogler M."/>
            <person name="Boedeker C."/>
            <person name="Pinto D."/>
            <person name="Vollmers J."/>
            <person name="Rivas-Marin E."/>
            <person name="Kohn T."/>
            <person name="Peeters S.H."/>
            <person name="Heuer A."/>
            <person name="Rast P."/>
            <person name="Oberbeckmann S."/>
            <person name="Bunk B."/>
            <person name="Jeske O."/>
            <person name="Meyerdierks A."/>
            <person name="Storesund J.E."/>
            <person name="Kallscheuer N."/>
            <person name="Luecker S."/>
            <person name="Lage O.M."/>
            <person name="Pohl T."/>
            <person name="Merkel B.J."/>
            <person name="Hornburger P."/>
            <person name="Mueller R.-W."/>
            <person name="Bruemmer F."/>
            <person name="Labrenz M."/>
            <person name="Spormann A.M."/>
            <person name="Op den Camp H."/>
            <person name="Overmann J."/>
            <person name="Amann R."/>
            <person name="Jetten M.S.M."/>
            <person name="Mascher T."/>
            <person name="Medema M.H."/>
            <person name="Devos D.P."/>
            <person name="Kaster A.-K."/>
            <person name="Ovreas L."/>
            <person name="Rohde M."/>
            <person name="Galperin M.Y."/>
            <person name="Jogler C."/>
        </authorList>
    </citation>
    <scope>NUCLEOTIDE SEQUENCE [LARGE SCALE GENOMIC DNA]</scope>
    <source>
        <strain evidence="4 5">K22_7</strain>
    </source>
</reference>
<dbReference type="InterPro" id="IPR001478">
    <property type="entry name" value="PDZ"/>
</dbReference>
<dbReference type="Gene3D" id="2.30.42.10">
    <property type="match status" value="1"/>
</dbReference>
<feature type="compositionally biased region" description="Polar residues" evidence="1">
    <location>
        <begin position="211"/>
        <end position="222"/>
    </location>
</feature>
<feature type="compositionally biased region" description="Low complexity" evidence="1">
    <location>
        <begin position="175"/>
        <end position="191"/>
    </location>
</feature>
<sequence precursor="true">MNRRSLNSTRWLMFFAAGLLTVSGLPLRAQTQPDSDQAQTSNDSSIPDASLLDDHWGAEFGAVPNLLRLHLPMLQRRGGLVVRDVQPGRPADLAGFRNGDILLQVNGQPVLQQDRLGRPDEMMMALVIRRGSIQMLSPGNGPAFGIPSPPNRSFGNLPSRPGRGWHRDPGLGTTAASSSSSSSEAVSISQSGDQISLSIDSSDPKIGRLQMQGTRKQIQQQLDSDRYSKEAKQMIRQAIGF</sequence>
<dbReference type="RefSeq" id="WP_145176606.1">
    <property type="nucleotide sequence ID" value="NZ_CP036525.1"/>
</dbReference>
<dbReference type="OrthoDB" id="289954at2"/>
<feature type="compositionally biased region" description="Polar residues" evidence="1">
    <location>
        <begin position="192"/>
        <end position="201"/>
    </location>
</feature>
<dbReference type="PROSITE" id="PS50106">
    <property type="entry name" value="PDZ"/>
    <property type="match status" value="1"/>
</dbReference>
<dbReference type="InterPro" id="IPR036034">
    <property type="entry name" value="PDZ_sf"/>
</dbReference>
<gene>
    <name evidence="4" type="ORF">K227x_63670</name>
</gene>
<name>A0A517NLC7_9BACT</name>
<dbReference type="SMART" id="SM00228">
    <property type="entry name" value="PDZ"/>
    <property type="match status" value="1"/>
</dbReference>
<evidence type="ECO:0000313" key="5">
    <source>
        <dbReference type="Proteomes" id="UP000318538"/>
    </source>
</evidence>